<protein>
    <submittedName>
        <fullName evidence="2">Uncharacterized protein</fullName>
    </submittedName>
</protein>
<keyword evidence="1" id="KW-1133">Transmembrane helix</keyword>
<keyword evidence="1" id="KW-0472">Membrane</keyword>
<sequence>MIMVHCYSALGFLSNLNIVFVINFASLLANLWGFCGFSWSSLASRSSALHGDAGGSVFPWGRKHFTAV</sequence>
<organism evidence="2">
    <name type="scientific">Anguilla anguilla</name>
    <name type="common">European freshwater eel</name>
    <name type="synonym">Muraena anguilla</name>
    <dbReference type="NCBI Taxonomy" id="7936"/>
    <lineage>
        <taxon>Eukaryota</taxon>
        <taxon>Metazoa</taxon>
        <taxon>Chordata</taxon>
        <taxon>Craniata</taxon>
        <taxon>Vertebrata</taxon>
        <taxon>Euteleostomi</taxon>
        <taxon>Actinopterygii</taxon>
        <taxon>Neopterygii</taxon>
        <taxon>Teleostei</taxon>
        <taxon>Anguilliformes</taxon>
        <taxon>Anguillidae</taxon>
        <taxon>Anguilla</taxon>
    </lineage>
</organism>
<dbReference type="EMBL" id="GBXM01016568">
    <property type="protein sequence ID" value="JAH92009.1"/>
    <property type="molecule type" value="Transcribed_RNA"/>
</dbReference>
<name>A0A0E9WNM0_ANGAN</name>
<proteinExistence type="predicted"/>
<evidence type="ECO:0000313" key="2">
    <source>
        <dbReference type="EMBL" id="JAH92009.1"/>
    </source>
</evidence>
<evidence type="ECO:0000256" key="1">
    <source>
        <dbReference type="SAM" id="Phobius"/>
    </source>
</evidence>
<accession>A0A0E9WNM0</accession>
<reference evidence="2" key="2">
    <citation type="journal article" date="2015" name="Fish Shellfish Immunol.">
        <title>Early steps in the European eel (Anguilla anguilla)-Vibrio vulnificus interaction in the gills: Role of the RtxA13 toxin.</title>
        <authorList>
            <person name="Callol A."/>
            <person name="Pajuelo D."/>
            <person name="Ebbesson L."/>
            <person name="Teles M."/>
            <person name="MacKenzie S."/>
            <person name="Amaro C."/>
        </authorList>
    </citation>
    <scope>NUCLEOTIDE SEQUENCE</scope>
</reference>
<keyword evidence="1" id="KW-0812">Transmembrane</keyword>
<dbReference type="AlphaFoldDB" id="A0A0E9WNM0"/>
<reference evidence="2" key="1">
    <citation type="submission" date="2014-11" db="EMBL/GenBank/DDBJ databases">
        <authorList>
            <person name="Amaro Gonzalez C."/>
        </authorList>
    </citation>
    <scope>NUCLEOTIDE SEQUENCE</scope>
</reference>
<feature type="transmembrane region" description="Helical" evidence="1">
    <location>
        <begin position="18"/>
        <end position="39"/>
    </location>
</feature>